<dbReference type="Proteomes" id="UP000325255">
    <property type="component" value="Unassembled WGS sequence"/>
</dbReference>
<comment type="caution">
    <text evidence="4">The sequence shown here is derived from an EMBL/GenBank/DDBJ whole genome shotgun (WGS) entry which is preliminary data.</text>
</comment>
<evidence type="ECO:0000313" key="4">
    <source>
        <dbReference type="EMBL" id="KAA5608133.1"/>
    </source>
</evidence>
<feature type="domain" description="Plasmid replication protein C N-terminal" evidence="2">
    <location>
        <begin position="12"/>
        <end position="171"/>
    </location>
</feature>
<evidence type="ECO:0000313" key="5">
    <source>
        <dbReference type="Proteomes" id="UP000325255"/>
    </source>
</evidence>
<accession>A0A5M6IIN9</accession>
<dbReference type="Pfam" id="PF03428">
    <property type="entry name" value="RP-C"/>
    <property type="match status" value="1"/>
</dbReference>
<feature type="domain" description="Plasmid replication protein C C-terminal" evidence="3">
    <location>
        <begin position="334"/>
        <end position="433"/>
    </location>
</feature>
<evidence type="ECO:0000259" key="2">
    <source>
        <dbReference type="Pfam" id="PF03428"/>
    </source>
</evidence>
<dbReference type="InterPro" id="IPR047611">
    <property type="entry name" value="RepABC_RepC"/>
</dbReference>
<dbReference type="Pfam" id="PF11800">
    <property type="entry name" value="RP-C_C"/>
    <property type="match status" value="1"/>
</dbReference>
<dbReference type="InterPro" id="IPR005090">
    <property type="entry name" value="RepC_N"/>
</dbReference>
<feature type="compositionally biased region" description="Low complexity" evidence="1">
    <location>
        <begin position="281"/>
        <end position="295"/>
    </location>
</feature>
<dbReference type="AlphaFoldDB" id="A0A5M6IIN9"/>
<reference evidence="4 5" key="1">
    <citation type="submission" date="2019-09" db="EMBL/GenBank/DDBJ databases">
        <title>Genome sequence of Rhodovastum atsumiense, a diverse member of the Acetobacteraceae family of non-sulfur purple photosynthetic bacteria.</title>
        <authorList>
            <person name="Meyer T."/>
            <person name="Kyndt J."/>
        </authorList>
    </citation>
    <scope>NUCLEOTIDE SEQUENCE [LARGE SCALE GENOMIC DNA]</scope>
    <source>
        <strain evidence="4 5">DSM 21279</strain>
    </source>
</reference>
<protein>
    <submittedName>
        <fullName evidence="4">Replication protein C</fullName>
    </submittedName>
</protein>
<sequence>MLAAMSPAGQKQRLSPETSPQTITPGKALAAFKAAAPFLGFPSRIVHGIDWLFRFTQSQDWTGDYDPIVWPSAALQQHDLDLGRTQVKTLNRRMAELGLIEMRDSPNGRRYGHRDKETGAIVEAYGFCLAPLRRRYAEFLEVAAAGKAARAQLKALRRRVSIARRDFRQVLGACGEMKLHSDEWQHFEETHRACLTACAGIEIPESLLPRVLKLEENLQCARDRLQAGRAALARAAHPVNPMETGPEGPEYRPHQYTYKSDLDRENDTVAAAGREDSASSALALPTATPAPMTTPRVPTALMMGARDKTAVHDGAGSGPTAMDQPEPTLRIHPDELLSLAPRLRTYVLSNDPGWPEIVDAAGHMRRDLGIDHHLWGKACLTMGRHGAAVALAIVSTKPRGYFRSSAAGYFFGMVAKAKAGKLNLPSSIWGLRKTRQ</sequence>
<dbReference type="EMBL" id="VWPK01000104">
    <property type="protein sequence ID" value="KAA5608133.1"/>
    <property type="molecule type" value="Genomic_DNA"/>
</dbReference>
<dbReference type="OrthoDB" id="7488837at2"/>
<dbReference type="NCBIfam" id="NF040974">
    <property type="entry name" value="RepABC_RepC"/>
    <property type="match status" value="1"/>
</dbReference>
<feature type="compositionally biased region" description="Polar residues" evidence="1">
    <location>
        <begin position="12"/>
        <end position="22"/>
    </location>
</feature>
<keyword evidence="5" id="KW-1185">Reference proteome</keyword>
<name>A0A5M6IIN9_9PROT</name>
<proteinExistence type="predicted"/>
<feature type="region of interest" description="Disordered" evidence="1">
    <location>
        <begin position="1"/>
        <end position="22"/>
    </location>
</feature>
<dbReference type="InterPro" id="IPR021760">
    <property type="entry name" value="RepC_C"/>
</dbReference>
<evidence type="ECO:0000256" key="1">
    <source>
        <dbReference type="SAM" id="MobiDB-lite"/>
    </source>
</evidence>
<feature type="region of interest" description="Disordered" evidence="1">
    <location>
        <begin position="272"/>
        <end position="295"/>
    </location>
</feature>
<gene>
    <name evidence="4" type="ORF">F1189_30555</name>
</gene>
<organism evidence="4 5">
    <name type="scientific">Rhodovastum atsumiense</name>
    <dbReference type="NCBI Taxonomy" id="504468"/>
    <lineage>
        <taxon>Bacteria</taxon>
        <taxon>Pseudomonadati</taxon>
        <taxon>Pseudomonadota</taxon>
        <taxon>Alphaproteobacteria</taxon>
        <taxon>Acetobacterales</taxon>
        <taxon>Acetobacteraceae</taxon>
        <taxon>Rhodovastum</taxon>
    </lineage>
</organism>
<evidence type="ECO:0000259" key="3">
    <source>
        <dbReference type="Pfam" id="PF11800"/>
    </source>
</evidence>